<dbReference type="FunFam" id="1.25.40.10:FF:000090">
    <property type="entry name" value="Pentatricopeptide repeat-containing protein, chloroplastic"/>
    <property type="match status" value="1"/>
</dbReference>
<dbReference type="Pfam" id="PF01535">
    <property type="entry name" value="PPR"/>
    <property type="match status" value="5"/>
</dbReference>
<feature type="repeat" description="PPR" evidence="2">
    <location>
        <begin position="267"/>
        <end position="301"/>
    </location>
</feature>
<dbReference type="Gene3D" id="1.25.40.10">
    <property type="entry name" value="Tetratricopeptide repeat domain"/>
    <property type="match status" value="3"/>
</dbReference>
<reference evidence="3" key="1">
    <citation type="submission" date="2022-07" db="EMBL/GenBank/DDBJ databases">
        <authorList>
            <person name="Macas J."/>
            <person name="Novak P."/>
            <person name="Neumann P."/>
        </authorList>
    </citation>
    <scope>NUCLEOTIDE SEQUENCE</scope>
</reference>
<feature type="repeat" description="PPR" evidence="2">
    <location>
        <begin position="65"/>
        <end position="99"/>
    </location>
</feature>
<dbReference type="InterPro" id="IPR046960">
    <property type="entry name" value="PPR_At4g14850-like_plant"/>
</dbReference>
<protein>
    <recommendedName>
        <fullName evidence="5">Pentatricopeptide repeat-containing protein</fullName>
    </recommendedName>
</protein>
<keyword evidence="4" id="KW-1185">Reference proteome</keyword>
<sequence length="451" mass="50315">MIRRRVGRLFKRPKEISHLLQLHSLNIKTCLDHDELLVSQFVLSACSISLHFARSVFENTPITPSLFTWNSLIREYSRSSSEIESVKLFIRLLRTGVRPDKFVFPSVLKSCGCRSMVGAGGSVHSMSIKTGFAFDVNVNNTLLKMYAACGVIAFARKVFDEMIDKDMVSWSSMISSYVACNLPSDAIGVFKGMKLANEKESSITLVSLLAACTSLLNARLGESIHSQILTNGIELHVGLGTALLQMYAKCAHMEKAFHIFNIMNIKNLQSWTIMISALANNGHGEQAISLFSRLEKSRLRPDSLSFSAILSACGHLGLVDKGRDLFRRMTSVYDIKPSMEHYGCMVDLLGRAGKIEEAYKVIMHMPMEPNSVILRSFISACKHYQCIVPHINENLKELLLRIEPDIAANYVLAANMSSNQGHWDDADGLQTCIKEKGMEKVPGCSWVQRQI</sequence>
<evidence type="ECO:0000313" key="4">
    <source>
        <dbReference type="Proteomes" id="UP001152484"/>
    </source>
</evidence>
<dbReference type="GO" id="GO:0003723">
    <property type="term" value="F:RNA binding"/>
    <property type="evidence" value="ECO:0007669"/>
    <property type="project" value="InterPro"/>
</dbReference>
<keyword evidence="1" id="KW-0677">Repeat</keyword>
<dbReference type="Pfam" id="PF13041">
    <property type="entry name" value="PPR_2"/>
    <property type="match status" value="1"/>
</dbReference>
<dbReference type="NCBIfam" id="TIGR00756">
    <property type="entry name" value="PPR"/>
    <property type="match status" value="3"/>
</dbReference>
<dbReference type="PANTHER" id="PTHR47926">
    <property type="entry name" value="PENTATRICOPEPTIDE REPEAT-CONTAINING PROTEIN"/>
    <property type="match status" value="1"/>
</dbReference>
<dbReference type="OrthoDB" id="1263140at2759"/>
<feature type="repeat" description="PPR" evidence="2">
    <location>
        <begin position="135"/>
        <end position="169"/>
    </location>
</feature>
<accession>A0A9P0YQS8</accession>
<evidence type="ECO:0000256" key="2">
    <source>
        <dbReference type="PROSITE-ProRule" id="PRU00708"/>
    </source>
</evidence>
<name>A0A9P0YQS8_CUSEU</name>
<dbReference type="Pfam" id="PF20431">
    <property type="entry name" value="E_motif"/>
    <property type="match status" value="1"/>
</dbReference>
<evidence type="ECO:0000313" key="3">
    <source>
        <dbReference type="EMBL" id="CAH9072193.1"/>
    </source>
</evidence>
<dbReference type="InterPro" id="IPR002885">
    <property type="entry name" value="PPR_rpt"/>
</dbReference>
<comment type="caution">
    <text evidence="3">The sequence shown here is derived from an EMBL/GenBank/DDBJ whole genome shotgun (WGS) entry which is preliminary data.</text>
</comment>
<dbReference type="EMBL" id="CAMAPE010000008">
    <property type="protein sequence ID" value="CAH9072193.1"/>
    <property type="molecule type" value="Genomic_DNA"/>
</dbReference>
<dbReference type="PANTHER" id="PTHR47926:SF391">
    <property type="entry name" value="TETRATRICOPEPTIDE-LIKE HELICAL DOMAIN SUPERFAMILY"/>
    <property type="match status" value="1"/>
</dbReference>
<dbReference type="GO" id="GO:0009451">
    <property type="term" value="P:RNA modification"/>
    <property type="evidence" value="ECO:0007669"/>
    <property type="project" value="InterPro"/>
</dbReference>
<proteinExistence type="predicted"/>
<dbReference type="Proteomes" id="UP001152484">
    <property type="component" value="Unassembled WGS sequence"/>
</dbReference>
<gene>
    <name evidence="3" type="ORF">CEURO_LOCUS4224</name>
</gene>
<evidence type="ECO:0000256" key="1">
    <source>
        <dbReference type="ARBA" id="ARBA00022737"/>
    </source>
</evidence>
<dbReference type="FunFam" id="1.25.40.10:FF:000427">
    <property type="entry name" value="Pentatricopeptide repeat-containing protein chloroplastic"/>
    <property type="match status" value="1"/>
</dbReference>
<organism evidence="3 4">
    <name type="scientific">Cuscuta europaea</name>
    <name type="common">European dodder</name>
    <dbReference type="NCBI Taxonomy" id="41803"/>
    <lineage>
        <taxon>Eukaryota</taxon>
        <taxon>Viridiplantae</taxon>
        <taxon>Streptophyta</taxon>
        <taxon>Embryophyta</taxon>
        <taxon>Tracheophyta</taxon>
        <taxon>Spermatophyta</taxon>
        <taxon>Magnoliopsida</taxon>
        <taxon>eudicotyledons</taxon>
        <taxon>Gunneridae</taxon>
        <taxon>Pentapetalae</taxon>
        <taxon>asterids</taxon>
        <taxon>lamiids</taxon>
        <taxon>Solanales</taxon>
        <taxon>Convolvulaceae</taxon>
        <taxon>Cuscuteae</taxon>
        <taxon>Cuscuta</taxon>
        <taxon>Cuscuta subgen. Cuscuta</taxon>
    </lineage>
</organism>
<dbReference type="InterPro" id="IPR046848">
    <property type="entry name" value="E_motif"/>
</dbReference>
<dbReference type="AlphaFoldDB" id="A0A9P0YQS8"/>
<dbReference type="InterPro" id="IPR011990">
    <property type="entry name" value="TPR-like_helical_dom_sf"/>
</dbReference>
<dbReference type="PROSITE" id="PS51375">
    <property type="entry name" value="PPR"/>
    <property type="match status" value="3"/>
</dbReference>
<evidence type="ECO:0008006" key="5">
    <source>
        <dbReference type="Google" id="ProtNLM"/>
    </source>
</evidence>